<accession>L7VUL6</accession>
<sequence>MQWRDGRQRNAKFQIDFLLFLKFNFNQSTECNFRLKD</sequence>
<dbReference type="EMBL" id="JX649858">
    <property type="protein sequence ID" value="AGC70956.1"/>
    <property type="molecule type" value="Genomic_DNA"/>
</dbReference>
<proteinExistence type="predicted"/>
<organism evidence="1">
    <name type="scientific">uncultured bacterium A1Q1_fos_660</name>
    <dbReference type="NCBI Taxonomy" id="1256588"/>
    <lineage>
        <taxon>Bacteria</taxon>
        <taxon>environmental samples</taxon>
    </lineage>
</organism>
<evidence type="ECO:0000313" key="1">
    <source>
        <dbReference type="EMBL" id="AGC70956.1"/>
    </source>
</evidence>
<name>L7VUL6_9BACT</name>
<dbReference type="AlphaFoldDB" id="L7VUL6"/>
<protein>
    <submittedName>
        <fullName evidence="1">Uncharacterized protein</fullName>
    </submittedName>
</protein>
<reference evidence="1" key="1">
    <citation type="submission" date="2012-09" db="EMBL/GenBank/DDBJ databases">
        <title>Metagenomic Characterization of a Microbial Community in Wastewater Detects High Levels of Antibiotic Resistance.</title>
        <authorList>
            <person name="Abrams M."/>
            <person name="Caldwell A."/>
            <person name="Vandaei E."/>
            <person name="Lee W."/>
            <person name="Perrott J."/>
            <person name="Khan S.Y."/>
            <person name="Ta J."/>
            <person name="Romero D."/>
            <person name="Nguyen V."/>
            <person name="Pourmand N."/>
            <person name="Ouverney C.C."/>
        </authorList>
    </citation>
    <scope>NUCLEOTIDE SEQUENCE</scope>
</reference>